<accession>A0A3N4HDH7</accession>
<keyword evidence="3" id="KW-1185">Reference proteome</keyword>
<feature type="compositionally biased region" description="Pro residues" evidence="1">
    <location>
        <begin position="131"/>
        <end position="157"/>
    </location>
</feature>
<organism evidence="2 3">
    <name type="scientific">Ascobolus immersus RN42</name>
    <dbReference type="NCBI Taxonomy" id="1160509"/>
    <lineage>
        <taxon>Eukaryota</taxon>
        <taxon>Fungi</taxon>
        <taxon>Dikarya</taxon>
        <taxon>Ascomycota</taxon>
        <taxon>Pezizomycotina</taxon>
        <taxon>Pezizomycetes</taxon>
        <taxon>Pezizales</taxon>
        <taxon>Ascobolaceae</taxon>
        <taxon>Ascobolus</taxon>
    </lineage>
</organism>
<evidence type="ECO:0000256" key="1">
    <source>
        <dbReference type="SAM" id="MobiDB-lite"/>
    </source>
</evidence>
<dbReference type="EMBL" id="ML119866">
    <property type="protein sequence ID" value="RPA72329.1"/>
    <property type="molecule type" value="Genomic_DNA"/>
</dbReference>
<reference evidence="2 3" key="1">
    <citation type="journal article" date="2018" name="Nat. Ecol. Evol.">
        <title>Pezizomycetes genomes reveal the molecular basis of ectomycorrhizal truffle lifestyle.</title>
        <authorList>
            <person name="Murat C."/>
            <person name="Payen T."/>
            <person name="Noel B."/>
            <person name="Kuo A."/>
            <person name="Morin E."/>
            <person name="Chen J."/>
            <person name="Kohler A."/>
            <person name="Krizsan K."/>
            <person name="Balestrini R."/>
            <person name="Da Silva C."/>
            <person name="Montanini B."/>
            <person name="Hainaut M."/>
            <person name="Levati E."/>
            <person name="Barry K.W."/>
            <person name="Belfiori B."/>
            <person name="Cichocki N."/>
            <person name="Clum A."/>
            <person name="Dockter R.B."/>
            <person name="Fauchery L."/>
            <person name="Guy J."/>
            <person name="Iotti M."/>
            <person name="Le Tacon F."/>
            <person name="Lindquist E.A."/>
            <person name="Lipzen A."/>
            <person name="Malagnac F."/>
            <person name="Mello A."/>
            <person name="Molinier V."/>
            <person name="Miyauchi S."/>
            <person name="Poulain J."/>
            <person name="Riccioni C."/>
            <person name="Rubini A."/>
            <person name="Sitrit Y."/>
            <person name="Splivallo R."/>
            <person name="Traeger S."/>
            <person name="Wang M."/>
            <person name="Zifcakova L."/>
            <person name="Wipf D."/>
            <person name="Zambonelli A."/>
            <person name="Paolocci F."/>
            <person name="Nowrousian M."/>
            <person name="Ottonello S."/>
            <person name="Baldrian P."/>
            <person name="Spatafora J.W."/>
            <person name="Henrissat B."/>
            <person name="Nagy L.G."/>
            <person name="Aury J.M."/>
            <person name="Wincker P."/>
            <person name="Grigoriev I.V."/>
            <person name="Bonfante P."/>
            <person name="Martin F.M."/>
        </authorList>
    </citation>
    <scope>NUCLEOTIDE SEQUENCE [LARGE SCALE GENOMIC DNA]</scope>
    <source>
        <strain evidence="2 3">RN42</strain>
    </source>
</reference>
<sequence>MRLNCISSAACIVNHGVIHRLPSALGGKRNVPKNKVSFARSARWTGPRWRVPTAESWVFFFHHDSRAGAIDKCGRSPCAGGKGFNQLQFTLQPVDPSSPRDHVRNPSILIPTIPIIPIPLSNLRANNPTNIPLPPPRPNLNPPLPPPHPLPHPLRPPLPRRRVPHQGPSRRNLWRLWDTKTCFQVPGLLSQLLRALLEGGGKGRKLGNLAGVGGFEGVVEGDEYGEYGEFACRGAGDQGGWTGTTLSGGEMVVRDVGGDELRSPPRELV</sequence>
<name>A0A3N4HDH7_ASCIM</name>
<evidence type="ECO:0000313" key="3">
    <source>
        <dbReference type="Proteomes" id="UP000275078"/>
    </source>
</evidence>
<dbReference type="Proteomes" id="UP000275078">
    <property type="component" value="Unassembled WGS sequence"/>
</dbReference>
<feature type="region of interest" description="Disordered" evidence="1">
    <location>
        <begin position="246"/>
        <end position="269"/>
    </location>
</feature>
<gene>
    <name evidence="2" type="ORF">BJ508DRAFT_381609</name>
</gene>
<feature type="compositionally biased region" description="Basic and acidic residues" evidence="1">
    <location>
        <begin position="252"/>
        <end position="269"/>
    </location>
</feature>
<evidence type="ECO:0000313" key="2">
    <source>
        <dbReference type="EMBL" id="RPA72329.1"/>
    </source>
</evidence>
<dbReference type="AlphaFoldDB" id="A0A3N4HDH7"/>
<proteinExistence type="predicted"/>
<protein>
    <submittedName>
        <fullName evidence="2">Uncharacterized protein</fullName>
    </submittedName>
</protein>
<feature type="region of interest" description="Disordered" evidence="1">
    <location>
        <begin position="129"/>
        <end position="168"/>
    </location>
</feature>